<sequence>MASLTDDDYDHGPRDSLSSASTTSLVFDHIDDQNNLKAARMQFQTSGHHHAEKSPFVDSTDLETARFLPSSNHDDGGELMLPSVQRGMDRSLRKYGIVGFCILTALWVVTMLSFLSSGSPSSTSPQRHLVGNPVTLDSVLQGQWRANSHDISWISGPDGEDGLLMERDAKGKDFLVVEDVRSIDSQITGKNTGSSRTLIQKAKLSYNDTDITPQETYPNTALTKVLIASNVERNWRRSFSAVYWILDVESQSVQPLIPGEPSSMVQFASWSPTGDAIAFTRDNNIYIRSLESDDKEAVTQITKDGGREYFYGIPDWVYEEEVFGGNSATWWSDDGKFIAFLRTNESGVPEYPIDYYVSRPNGDAEDGEEAYPDVRQIKYPKAGAHNPVVDLLFFSVEKGDVFSIEIEGEFANDDRLITTVLWAGDKVLVKETNRVSDIMRVVLIDVETRTGKAIQTINVKDIDGGWFEISTKTKFIPADPKNGRPHDGYIDSVIYENRDHLAYFSPMDNPEPIMLTKGDWEVEDAPSAVDLKNNLVYFVSTKESSIQRHVYSVKLDGSDLKPLTNVSTEGYYDVSFSDGAGFALLSYRGPDIPWQKIISTPGNPSSYSRMIEENADLAKEVSKTDLPTLVYGTIMVEGVNLNYVERRPANFNPSKKYPVLFQQYSGPGSQSVSKRFSVDFQSYVASSLGYLCVTVDGRGTGFIGRKARVVVRGQLGVVESHDQIAAAQHWSSLPYVDASRLAIWGWSFGGFNTLKTLEVDAGKTFSYGMAVAPVTDWRYYDSIYTERYMLTPQENPDGYKRSAVTNATALGESVRFLVMHGTGDDNVHMQNTLTLLDKLDMSSVENYDLHLFPDSNHGIYFHNANRIVYDKLSNWLINAFNGEWLKVNDPSPKPEKKKRDVKLRETGTKSDF</sequence>
<dbReference type="OrthoDB" id="16520at2759"/>
<evidence type="ECO:0000256" key="2">
    <source>
        <dbReference type="ARBA" id="ARBA00002218"/>
    </source>
</evidence>
<evidence type="ECO:0000256" key="13">
    <source>
        <dbReference type="ARBA" id="ARBA00022968"/>
    </source>
</evidence>
<comment type="subcellular location">
    <subcellularLocation>
        <location evidence="3">Vacuole membrane</location>
        <topology evidence="3">Single-pass type II membrane protein</topology>
    </subcellularLocation>
</comment>
<keyword evidence="9" id="KW-0645">Protease</keyword>
<reference evidence="21 22" key="1">
    <citation type="submission" date="2015-04" db="EMBL/GenBank/DDBJ databases">
        <title>Genome sequence of Ceratocystis platani, a major pathogen of plane trees.</title>
        <authorList>
            <person name="Belbahri L."/>
        </authorList>
    </citation>
    <scope>NUCLEOTIDE SEQUENCE [LARGE SCALE GENOMIC DNA]</scope>
    <source>
        <strain evidence="21 22">CFO</strain>
    </source>
</reference>
<keyword evidence="7 21" id="KW-0031">Aminopeptidase</keyword>
<dbReference type="EMBL" id="LBBL01000408">
    <property type="protein sequence ID" value="KKF92441.1"/>
    <property type="molecule type" value="Genomic_DNA"/>
</dbReference>
<comment type="catalytic activity">
    <reaction evidence="1">
        <text>Release of an N-terminal dipeptide, Xaa-Yaa-|-Zaa-, from a polypeptide, preferentially when Yaa is Pro, provided Zaa is neither Pro nor hydroxyproline.</text>
        <dbReference type="EC" id="3.4.14.5"/>
    </reaction>
</comment>
<evidence type="ECO:0000256" key="9">
    <source>
        <dbReference type="ARBA" id="ARBA00022670"/>
    </source>
</evidence>
<feature type="compositionally biased region" description="Basic and acidic residues" evidence="17">
    <location>
        <begin position="892"/>
        <end position="912"/>
    </location>
</feature>
<evidence type="ECO:0000256" key="18">
    <source>
        <dbReference type="SAM" id="Phobius"/>
    </source>
</evidence>
<evidence type="ECO:0000256" key="1">
    <source>
        <dbReference type="ARBA" id="ARBA00001257"/>
    </source>
</evidence>
<comment type="caution">
    <text evidence="21">The sequence shown here is derived from an EMBL/GenBank/DDBJ whole genome shotgun (WGS) entry which is preliminary data.</text>
</comment>
<protein>
    <recommendedName>
        <fullName evidence="6">Probable dipeptidyl-aminopeptidase B</fullName>
        <ecNumber evidence="5">3.4.14.5</ecNumber>
    </recommendedName>
</protein>
<evidence type="ECO:0000259" key="20">
    <source>
        <dbReference type="Pfam" id="PF00930"/>
    </source>
</evidence>
<keyword evidence="15 18" id="KW-0472">Membrane</keyword>
<feature type="region of interest" description="Disordered" evidence="17">
    <location>
        <begin position="889"/>
        <end position="912"/>
    </location>
</feature>
<dbReference type="GO" id="GO:0005774">
    <property type="term" value="C:vacuolar membrane"/>
    <property type="evidence" value="ECO:0007669"/>
    <property type="project" value="UniProtKB-SubCell"/>
</dbReference>
<keyword evidence="14 18" id="KW-1133">Transmembrane helix</keyword>
<evidence type="ECO:0000256" key="4">
    <source>
        <dbReference type="ARBA" id="ARBA00006150"/>
    </source>
</evidence>
<keyword evidence="12" id="KW-0720">Serine protease</keyword>
<keyword evidence="8" id="KW-0926">Vacuole</keyword>
<dbReference type="PANTHER" id="PTHR11731">
    <property type="entry name" value="PROTEASE FAMILY S9B,C DIPEPTIDYL-PEPTIDASE IV-RELATED"/>
    <property type="match status" value="1"/>
</dbReference>
<keyword evidence="13" id="KW-0735">Signal-anchor</keyword>
<dbReference type="InterPro" id="IPR002469">
    <property type="entry name" value="Peptidase_S9B_N"/>
</dbReference>
<evidence type="ECO:0000313" key="22">
    <source>
        <dbReference type="Proteomes" id="UP000034841"/>
    </source>
</evidence>
<evidence type="ECO:0000256" key="7">
    <source>
        <dbReference type="ARBA" id="ARBA00022438"/>
    </source>
</evidence>
<feature type="domain" description="Dipeptidylpeptidase IV N-terminal" evidence="20">
    <location>
        <begin position="222"/>
        <end position="594"/>
    </location>
</feature>
<gene>
    <name evidence="21" type="primary">DAPB</name>
    <name evidence="21" type="ORF">CFO_g5205</name>
</gene>
<comment type="function">
    <text evidence="2">Type IV dipeptidyl-peptidase which removes N-terminal dipeptides sequentially from polypeptides having unsubstituted N-termini provided that the penultimate residue is proline.</text>
</comment>
<name>A0A0F8AWT6_CERFI</name>
<evidence type="ECO:0000256" key="3">
    <source>
        <dbReference type="ARBA" id="ARBA00004576"/>
    </source>
</evidence>
<evidence type="ECO:0000256" key="8">
    <source>
        <dbReference type="ARBA" id="ARBA00022554"/>
    </source>
</evidence>
<dbReference type="AlphaFoldDB" id="A0A0F8AWT6"/>
<evidence type="ECO:0000256" key="6">
    <source>
        <dbReference type="ARBA" id="ARBA00014118"/>
    </source>
</evidence>
<keyword evidence="22" id="KW-1185">Reference proteome</keyword>
<dbReference type="Pfam" id="PF00326">
    <property type="entry name" value="Peptidase_S9"/>
    <property type="match status" value="1"/>
</dbReference>
<dbReference type="InterPro" id="IPR050278">
    <property type="entry name" value="Serine_Prot_S9B/DPPIV"/>
</dbReference>
<dbReference type="PANTHER" id="PTHR11731:SF200">
    <property type="entry name" value="DIPEPTIDYL PEPTIDASE 10, ISOFORM B"/>
    <property type="match status" value="1"/>
</dbReference>
<dbReference type="Proteomes" id="UP000034841">
    <property type="component" value="Unassembled WGS sequence"/>
</dbReference>
<evidence type="ECO:0000256" key="14">
    <source>
        <dbReference type="ARBA" id="ARBA00022989"/>
    </source>
</evidence>
<dbReference type="Gene3D" id="3.40.50.1820">
    <property type="entry name" value="alpha/beta hydrolase"/>
    <property type="match status" value="1"/>
</dbReference>
<evidence type="ECO:0000256" key="17">
    <source>
        <dbReference type="SAM" id="MobiDB-lite"/>
    </source>
</evidence>
<organism evidence="21 22">
    <name type="scientific">Ceratocystis fimbriata f. sp. platani</name>
    <dbReference type="NCBI Taxonomy" id="88771"/>
    <lineage>
        <taxon>Eukaryota</taxon>
        <taxon>Fungi</taxon>
        <taxon>Dikarya</taxon>
        <taxon>Ascomycota</taxon>
        <taxon>Pezizomycotina</taxon>
        <taxon>Sordariomycetes</taxon>
        <taxon>Hypocreomycetidae</taxon>
        <taxon>Microascales</taxon>
        <taxon>Ceratocystidaceae</taxon>
        <taxon>Ceratocystis</taxon>
    </lineage>
</organism>
<dbReference type="GO" id="GO:0005886">
    <property type="term" value="C:plasma membrane"/>
    <property type="evidence" value="ECO:0007669"/>
    <property type="project" value="TreeGrafter"/>
</dbReference>
<dbReference type="GO" id="GO:0008236">
    <property type="term" value="F:serine-type peptidase activity"/>
    <property type="evidence" value="ECO:0007669"/>
    <property type="project" value="UniProtKB-KW"/>
</dbReference>
<evidence type="ECO:0000256" key="12">
    <source>
        <dbReference type="ARBA" id="ARBA00022825"/>
    </source>
</evidence>
<evidence type="ECO:0000256" key="11">
    <source>
        <dbReference type="ARBA" id="ARBA00022801"/>
    </source>
</evidence>
<dbReference type="Pfam" id="PF00930">
    <property type="entry name" value="DPPIV_N"/>
    <property type="match status" value="1"/>
</dbReference>
<feature type="region of interest" description="Disordered" evidence="17">
    <location>
        <begin position="1"/>
        <end position="20"/>
    </location>
</feature>
<evidence type="ECO:0000256" key="5">
    <source>
        <dbReference type="ARBA" id="ARBA00012062"/>
    </source>
</evidence>
<dbReference type="GO" id="GO:0008239">
    <property type="term" value="F:dipeptidyl-peptidase activity"/>
    <property type="evidence" value="ECO:0007669"/>
    <property type="project" value="UniProtKB-EC"/>
</dbReference>
<evidence type="ECO:0000313" key="21">
    <source>
        <dbReference type="EMBL" id="KKF92441.1"/>
    </source>
</evidence>
<keyword evidence="16" id="KW-0325">Glycoprotein</keyword>
<keyword evidence="10 18" id="KW-0812">Transmembrane</keyword>
<dbReference type="Gene3D" id="2.140.10.30">
    <property type="entry name" value="Dipeptidylpeptidase IV, N-terminal domain"/>
    <property type="match status" value="1"/>
</dbReference>
<evidence type="ECO:0000256" key="16">
    <source>
        <dbReference type="ARBA" id="ARBA00023180"/>
    </source>
</evidence>
<accession>A0A0F8AWT6</accession>
<dbReference type="SUPFAM" id="SSF53474">
    <property type="entry name" value="alpha/beta-Hydrolases"/>
    <property type="match status" value="1"/>
</dbReference>
<dbReference type="FunFam" id="3.40.50.1820:FF:000003">
    <property type="entry name" value="Dipeptidyl peptidase 4"/>
    <property type="match status" value="1"/>
</dbReference>
<evidence type="ECO:0000256" key="10">
    <source>
        <dbReference type="ARBA" id="ARBA00022692"/>
    </source>
</evidence>
<dbReference type="InterPro" id="IPR029058">
    <property type="entry name" value="AB_hydrolase_fold"/>
</dbReference>
<comment type="similarity">
    <text evidence="4">Belongs to the peptidase S9B family.</text>
</comment>
<feature type="transmembrane region" description="Helical" evidence="18">
    <location>
        <begin position="95"/>
        <end position="115"/>
    </location>
</feature>
<keyword evidence="11 21" id="KW-0378">Hydrolase</keyword>
<proteinExistence type="inferred from homology"/>
<dbReference type="SUPFAM" id="SSF82171">
    <property type="entry name" value="DPP6 N-terminal domain-like"/>
    <property type="match status" value="1"/>
</dbReference>
<dbReference type="GO" id="GO:0006508">
    <property type="term" value="P:proteolysis"/>
    <property type="evidence" value="ECO:0007669"/>
    <property type="project" value="UniProtKB-KW"/>
</dbReference>
<dbReference type="EC" id="3.4.14.5" evidence="5"/>
<evidence type="ECO:0000256" key="15">
    <source>
        <dbReference type="ARBA" id="ARBA00023136"/>
    </source>
</evidence>
<dbReference type="InterPro" id="IPR001375">
    <property type="entry name" value="Peptidase_S9_cat"/>
</dbReference>
<feature type="domain" description="Peptidase S9 prolyl oligopeptidase catalytic" evidence="19">
    <location>
        <begin position="677"/>
        <end position="882"/>
    </location>
</feature>
<evidence type="ECO:0000259" key="19">
    <source>
        <dbReference type="Pfam" id="PF00326"/>
    </source>
</evidence>
<dbReference type="GO" id="GO:0004177">
    <property type="term" value="F:aminopeptidase activity"/>
    <property type="evidence" value="ECO:0007669"/>
    <property type="project" value="UniProtKB-KW"/>
</dbReference>